<accession>A0A0C3D698</accession>
<protein>
    <submittedName>
        <fullName evidence="1">Uncharacterized protein</fullName>
    </submittedName>
</protein>
<evidence type="ECO:0000313" key="2">
    <source>
        <dbReference type="Proteomes" id="UP000053989"/>
    </source>
</evidence>
<proteinExistence type="predicted"/>
<evidence type="ECO:0000313" key="1">
    <source>
        <dbReference type="EMBL" id="KIM51586.1"/>
    </source>
</evidence>
<organism evidence="1 2">
    <name type="scientific">Scleroderma citrinum Foug A</name>
    <dbReference type="NCBI Taxonomy" id="1036808"/>
    <lineage>
        <taxon>Eukaryota</taxon>
        <taxon>Fungi</taxon>
        <taxon>Dikarya</taxon>
        <taxon>Basidiomycota</taxon>
        <taxon>Agaricomycotina</taxon>
        <taxon>Agaricomycetes</taxon>
        <taxon>Agaricomycetidae</taxon>
        <taxon>Boletales</taxon>
        <taxon>Sclerodermatineae</taxon>
        <taxon>Sclerodermataceae</taxon>
        <taxon>Scleroderma</taxon>
    </lineage>
</organism>
<name>A0A0C3D698_9AGAM</name>
<dbReference type="HOGENOM" id="CLU_2832673_0_0_1"/>
<dbReference type="EMBL" id="KN822250">
    <property type="protein sequence ID" value="KIM51586.1"/>
    <property type="molecule type" value="Genomic_DNA"/>
</dbReference>
<reference evidence="1 2" key="1">
    <citation type="submission" date="2014-04" db="EMBL/GenBank/DDBJ databases">
        <authorList>
            <consortium name="DOE Joint Genome Institute"/>
            <person name="Kuo A."/>
            <person name="Kohler A."/>
            <person name="Nagy L.G."/>
            <person name="Floudas D."/>
            <person name="Copeland A."/>
            <person name="Barry K.W."/>
            <person name="Cichocki N."/>
            <person name="Veneault-Fourrey C."/>
            <person name="LaButti K."/>
            <person name="Lindquist E.A."/>
            <person name="Lipzen A."/>
            <person name="Lundell T."/>
            <person name="Morin E."/>
            <person name="Murat C."/>
            <person name="Sun H."/>
            <person name="Tunlid A."/>
            <person name="Henrissat B."/>
            <person name="Grigoriev I.V."/>
            <person name="Hibbett D.S."/>
            <person name="Martin F."/>
            <person name="Nordberg H.P."/>
            <person name="Cantor M.N."/>
            <person name="Hua S.X."/>
        </authorList>
    </citation>
    <scope>NUCLEOTIDE SEQUENCE [LARGE SCALE GENOMIC DNA]</scope>
    <source>
        <strain evidence="1 2">Foug A</strain>
    </source>
</reference>
<sequence length="66" mass="7206">MLLGRNVADCTKPLRKGGCIRATVDATICLESDRFPFVFVVDQESGLLSPDISHGDVTSPTEARIW</sequence>
<dbReference type="Proteomes" id="UP000053989">
    <property type="component" value="Unassembled WGS sequence"/>
</dbReference>
<dbReference type="InParanoid" id="A0A0C3D698"/>
<keyword evidence="2" id="KW-1185">Reference proteome</keyword>
<gene>
    <name evidence="1" type="ORF">SCLCIDRAFT_1224386</name>
</gene>
<reference evidence="2" key="2">
    <citation type="submission" date="2015-01" db="EMBL/GenBank/DDBJ databases">
        <title>Evolutionary Origins and Diversification of the Mycorrhizal Mutualists.</title>
        <authorList>
            <consortium name="DOE Joint Genome Institute"/>
            <consortium name="Mycorrhizal Genomics Consortium"/>
            <person name="Kohler A."/>
            <person name="Kuo A."/>
            <person name="Nagy L.G."/>
            <person name="Floudas D."/>
            <person name="Copeland A."/>
            <person name="Barry K.W."/>
            <person name="Cichocki N."/>
            <person name="Veneault-Fourrey C."/>
            <person name="LaButti K."/>
            <person name="Lindquist E.A."/>
            <person name="Lipzen A."/>
            <person name="Lundell T."/>
            <person name="Morin E."/>
            <person name="Murat C."/>
            <person name="Riley R."/>
            <person name="Ohm R."/>
            <person name="Sun H."/>
            <person name="Tunlid A."/>
            <person name="Henrissat B."/>
            <person name="Grigoriev I.V."/>
            <person name="Hibbett D.S."/>
            <person name="Martin F."/>
        </authorList>
    </citation>
    <scope>NUCLEOTIDE SEQUENCE [LARGE SCALE GENOMIC DNA]</scope>
    <source>
        <strain evidence="2">Foug A</strain>
    </source>
</reference>
<dbReference type="AlphaFoldDB" id="A0A0C3D698"/>